<dbReference type="OrthoDB" id="9806135at2"/>
<keyword evidence="3" id="KW-0694">RNA-binding</keyword>
<keyword evidence="8" id="KW-1185">Reference proteome</keyword>
<dbReference type="FunFam" id="2.40.30.10:FF:000004">
    <property type="entry name" value="50S ribosomal protein L3"/>
    <property type="match status" value="1"/>
</dbReference>
<dbReference type="InterPro" id="IPR000597">
    <property type="entry name" value="Ribosomal_uL3"/>
</dbReference>
<accession>I4B7D2</accession>
<dbReference type="Proteomes" id="UP000006048">
    <property type="component" value="Chromosome"/>
</dbReference>
<evidence type="ECO:0000256" key="3">
    <source>
        <dbReference type="ARBA" id="ARBA00022884"/>
    </source>
</evidence>
<dbReference type="HOGENOM" id="CLU_044142_4_1_12"/>
<organism evidence="7 8">
    <name type="scientific">Turneriella parva (strain ATCC BAA-1111 / DSM 21527 / NCTC 11395 / H)</name>
    <name type="common">Leptospira parva</name>
    <dbReference type="NCBI Taxonomy" id="869212"/>
    <lineage>
        <taxon>Bacteria</taxon>
        <taxon>Pseudomonadati</taxon>
        <taxon>Spirochaetota</taxon>
        <taxon>Spirochaetia</taxon>
        <taxon>Leptospirales</taxon>
        <taxon>Leptospiraceae</taxon>
        <taxon>Turneriella</taxon>
    </lineage>
</organism>
<evidence type="ECO:0000256" key="1">
    <source>
        <dbReference type="ARBA" id="ARBA00006540"/>
    </source>
</evidence>
<evidence type="ECO:0000313" key="7">
    <source>
        <dbReference type="EMBL" id="AFM13189.1"/>
    </source>
</evidence>
<dbReference type="NCBIfam" id="TIGR03625">
    <property type="entry name" value="L3_bact"/>
    <property type="match status" value="1"/>
</dbReference>
<dbReference type="GO" id="GO:0022625">
    <property type="term" value="C:cytosolic large ribosomal subunit"/>
    <property type="evidence" value="ECO:0007669"/>
    <property type="project" value="TreeGrafter"/>
</dbReference>
<sequence>MQKGLLAKKIGMLSVWSDAGEQVAVTAVQAGPCPVLQVKTKEKDGYSAVQIGFDKVAEKLVVRSAKGHQKAAKEKTGAYVREAIELRDYATDKTAGDAITCDVFQPGEKIFVSGFSKGKGFAGVVKRYGFGGGRMTHGSKFHRAPGSIGNRKIPGEVQKGKRMPGHKGAKNVTVKNVEIFRILPDENVVLLKGAIPGVKGSTIFLYQN</sequence>
<dbReference type="PANTHER" id="PTHR11229:SF16">
    <property type="entry name" value="LARGE RIBOSOMAL SUBUNIT PROTEIN UL3C"/>
    <property type="match status" value="1"/>
</dbReference>
<dbReference type="KEGG" id="tpx:Turpa_2549"/>
<dbReference type="RefSeq" id="WP_014803694.1">
    <property type="nucleotide sequence ID" value="NC_018020.1"/>
</dbReference>
<dbReference type="PANTHER" id="PTHR11229">
    <property type="entry name" value="50S RIBOSOMAL PROTEIN L3"/>
    <property type="match status" value="1"/>
</dbReference>
<evidence type="ECO:0000256" key="2">
    <source>
        <dbReference type="ARBA" id="ARBA00022730"/>
    </source>
</evidence>
<evidence type="ECO:0000256" key="6">
    <source>
        <dbReference type="NCBIfam" id="TIGR03625"/>
    </source>
</evidence>
<reference evidence="7 8" key="1">
    <citation type="submission" date="2012-06" db="EMBL/GenBank/DDBJ databases">
        <title>The complete chromosome of genome of Turneriella parva DSM 21527.</title>
        <authorList>
            <consortium name="US DOE Joint Genome Institute (JGI-PGF)"/>
            <person name="Lucas S."/>
            <person name="Han J."/>
            <person name="Lapidus A."/>
            <person name="Bruce D."/>
            <person name="Goodwin L."/>
            <person name="Pitluck S."/>
            <person name="Peters L."/>
            <person name="Kyrpides N."/>
            <person name="Mavromatis K."/>
            <person name="Ivanova N."/>
            <person name="Mikhailova N."/>
            <person name="Chertkov O."/>
            <person name="Detter J.C."/>
            <person name="Tapia R."/>
            <person name="Han C."/>
            <person name="Land M."/>
            <person name="Hauser L."/>
            <person name="Markowitz V."/>
            <person name="Cheng J.-F."/>
            <person name="Hugenholtz P."/>
            <person name="Woyke T."/>
            <person name="Wu D."/>
            <person name="Gronow S."/>
            <person name="Wellnitz S."/>
            <person name="Brambilla E."/>
            <person name="Klenk H.-P."/>
            <person name="Eisen J.A."/>
        </authorList>
    </citation>
    <scope>NUCLEOTIDE SEQUENCE [LARGE SCALE GENOMIC DNA]</scope>
    <source>
        <strain evidence="8">ATCC BAA-1111 / DSM 21527 / NCTC 11395 / H</strain>
    </source>
</reference>
<proteinExistence type="inferred from homology"/>
<dbReference type="GO" id="GO:0003735">
    <property type="term" value="F:structural constituent of ribosome"/>
    <property type="evidence" value="ECO:0007669"/>
    <property type="project" value="UniProtKB-UniRule"/>
</dbReference>
<dbReference type="AlphaFoldDB" id="I4B7D2"/>
<dbReference type="InterPro" id="IPR019927">
    <property type="entry name" value="Ribosomal_uL3_bac/org-type"/>
</dbReference>
<dbReference type="Pfam" id="PF00297">
    <property type="entry name" value="Ribosomal_L3"/>
    <property type="match status" value="1"/>
</dbReference>
<keyword evidence="4 7" id="KW-0689">Ribosomal protein</keyword>
<dbReference type="InterPro" id="IPR009000">
    <property type="entry name" value="Transl_B-barrel_sf"/>
</dbReference>
<dbReference type="SUPFAM" id="SSF50447">
    <property type="entry name" value="Translation proteins"/>
    <property type="match status" value="1"/>
</dbReference>
<keyword evidence="2" id="KW-0699">rRNA-binding</keyword>
<evidence type="ECO:0000313" key="8">
    <source>
        <dbReference type="Proteomes" id="UP000006048"/>
    </source>
</evidence>
<dbReference type="Gene3D" id="3.30.160.810">
    <property type="match status" value="1"/>
</dbReference>
<keyword evidence="5" id="KW-0687">Ribonucleoprotein</keyword>
<evidence type="ECO:0000256" key="5">
    <source>
        <dbReference type="ARBA" id="ARBA00023274"/>
    </source>
</evidence>
<dbReference type="GO" id="GO:0006412">
    <property type="term" value="P:translation"/>
    <property type="evidence" value="ECO:0007669"/>
    <property type="project" value="UniProtKB-UniRule"/>
</dbReference>
<dbReference type="Gene3D" id="2.40.30.10">
    <property type="entry name" value="Translation factors"/>
    <property type="match status" value="1"/>
</dbReference>
<dbReference type="STRING" id="869212.Turpa_2549"/>
<protein>
    <recommendedName>
        <fullName evidence="6">50S ribosomal protein L3</fullName>
    </recommendedName>
</protein>
<comment type="similarity">
    <text evidence="1">Belongs to the universal ribosomal protein uL3 family.</text>
</comment>
<name>I4B7D2_TURPD</name>
<dbReference type="EMBL" id="CP002959">
    <property type="protein sequence ID" value="AFM13189.1"/>
    <property type="molecule type" value="Genomic_DNA"/>
</dbReference>
<evidence type="ECO:0000256" key="4">
    <source>
        <dbReference type="ARBA" id="ARBA00022980"/>
    </source>
</evidence>
<dbReference type="PATRIC" id="fig|869212.3.peg.2566"/>
<gene>
    <name evidence="7" type="ordered locus">Turpa_2549</name>
</gene>
<dbReference type="GO" id="GO:0019843">
    <property type="term" value="F:rRNA binding"/>
    <property type="evidence" value="ECO:0007669"/>
    <property type="project" value="UniProtKB-KW"/>
</dbReference>